<name>A0A1J1LP85_9CYAN</name>
<comment type="subcellular location">
    <subcellularLocation>
        <location evidence="1">Cell membrane</location>
        <topology evidence="1">Multi-pass membrane protein</topology>
    </subcellularLocation>
</comment>
<dbReference type="GO" id="GO:0005886">
    <property type="term" value="C:plasma membrane"/>
    <property type="evidence" value="ECO:0007669"/>
    <property type="project" value="UniProtKB-SubCell"/>
</dbReference>
<feature type="transmembrane region" description="Helical" evidence="2">
    <location>
        <begin position="294"/>
        <end position="314"/>
    </location>
</feature>
<keyword evidence="5" id="KW-1185">Reference proteome</keyword>
<dbReference type="Pfam" id="PF07885">
    <property type="entry name" value="Ion_trans_2"/>
    <property type="match status" value="1"/>
</dbReference>
<dbReference type="Gene3D" id="3.40.50.720">
    <property type="entry name" value="NAD(P)-binding Rossmann-like Domain"/>
    <property type="match status" value="2"/>
</dbReference>
<keyword evidence="2" id="KW-1133">Transmembrane helix</keyword>
<keyword evidence="2" id="KW-0812">Transmembrane</keyword>
<keyword evidence="2" id="KW-0472">Membrane</keyword>
<feature type="domain" description="RCK N-terminal" evidence="3">
    <location>
        <begin position="335"/>
        <end position="454"/>
    </location>
</feature>
<dbReference type="Proteomes" id="UP000184315">
    <property type="component" value="Unassembled WGS sequence"/>
</dbReference>
<dbReference type="SUPFAM" id="SSF81324">
    <property type="entry name" value="Voltage-gated potassium channels"/>
    <property type="match status" value="1"/>
</dbReference>
<dbReference type="AlphaFoldDB" id="A0A1J1LP85"/>
<dbReference type="Gene3D" id="1.10.287.70">
    <property type="match status" value="1"/>
</dbReference>
<sequence length="579" mass="63783">MKPRIIVCSLGRTGYQIFRLLKQQGAIVVGMSDRPIPQEGSDVIVGNLRSASTLLAAGVKTAHALILAGNDEAINLAILMQARILNPQIRIINRLFNTNLGTRLNQTLPDHSTMSVSALAAPVFAFAALGNQAIGQLELFNQIWPIHEELIDQNHPWLGKSLRDLWAEPNRMLIYYLPFKDQIDLVSGVMADQQLQVGDRLIVALKPQTRQTQKDLGYRLLKFKRGLQKFKQYAKSALIVSLILCLTILGATLTYIFADPSYSFVDSLYFSVGMITGAGGNEQVVEHSPEAIKLFTVVMMLIGTGVVGISYALLNDFILGTRLKDYVNATRVPERNHYIICGLGELGLNIAQHLYQRGYEVVVIERDPNSRFMSTAKGLKIPVFEGDASLANTLKSVNVEAAEALLAVTNDDTGNLEIALSARGLAPHLRVITRTHDSHFALMVQQVFDFEAVLNTTEIAAPAFAAAALGGRILGSGITADSLWVALGTLITPNHPFSGKRVQEVARKVDFVPLYIETAYQTIHSWELLNFLLQPGDILYLTMPANHIEHLWHSLPPERTSWEDNRVLSPEPSIGPGKN</sequence>
<dbReference type="OrthoDB" id="440986at2"/>
<gene>
    <name evidence="4" type="ORF">PL9214640061</name>
</gene>
<evidence type="ECO:0000256" key="1">
    <source>
        <dbReference type="ARBA" id="ARBA00004651"/>
    </source>
</evidence>
<dbReference type="SUPFAM" id="SSF51735">
    <property type="entry name" value="NAD(P)-binding Rossmann-fold domains"/>
    <property type="match status" value="2"/>
</dbReference>
<dbReference type="InterPro" id="IPR050721">
    <property type="entry name" value="Trk_Ktr_HKT_K-transport"/>
</dbReference>
<dbReference type="InterPro" id="IPR003148">
    <property type="entry name" value="RCK_N"/>
</dbReference>
<accession>A0A1J1LP85</accession>
<evidence type="ECO:0000259" key="3">
    <source>
        <dbReference type="PROSITE" id="PS51201"/>
    </source>
</evidence>
<organism evidence="4 5">
    <name type="scientific">Planktothrix tepida PCC 9214</name>
    <dbReference type="NCBI Taxonomy" id="671072"/>
    <lineage>
        <taxon>Bacteria</taxon>
        <taxon>Bacillati</taxon>
        <taxon>Cyanobacteriota</taxon>
        <taxon>Cyanophyceae</taxon>
        <taxon>Oscillatoriophycideae</taxon>
        <taxon>Oscillatoriales</taxon>
        <taxon>Microcoleaceae</taxon>
        <taxon>Planktothrix</taxon>
    </lineage>
</organism>
<dbReference type="RefSeq" id="WP_072720561.1">
    <property type="nucleotide sequence ID" value="NZ_LN889812.1"/>
</dbReference>
<dbReference type="GO" id="GO:0006813">
    <property type="term" value="P:potassium ion transport"/>
    <property type="evidence" value="ECO:0007669"/>
    <property type="project" value="InterPro"/>
</dbReference>
<evidence type="ECO:0000313" key="4">
    <source>
        <dbReference type="EMBL" id="CUR34054.1"/>
    </source>
</evidence>
<dbReference type="PANTHER" id="PTHR43833:SF11">
    <property type="entry name" value="VOLTAGE-GATED POTASSIUM CHANNEL KCH"/>
    <property type="match status" value="1"/>
</dbReference>
<protein>
    <submittedName>
        <fullName evidence="4">TrkA-N domain protein</fullName>
    </submittedName>
</protein>
<reference evidence="5" key="1">
    <citation type="submission" date="2015-10" db="EMBL/GenBank/DDBJ databases">
        <authorList>
            <person name="Regsiter A."/>
            <person name="william w."/>
        </authorList>
    </citation>
    <scope>NUCLEOTIDE SEQUENCE [LARGE SCALE GENOMIC DNA]</scope>
</reference>
<evidence type="ECO:0000313" key="5">
    <source>
        <dbReference type="Proteomes" id="UP000184315"/>
    </source>
</evidence>
<feature type="transmembrane region" description="Helical" evidence="2">
    <location>
        <begin position="237"/>
        <end position="258"/>
    </location>
</feature>
<evidence type="ECO:0000256" key="2">
    <source>
        <dbReference type="SAM" id="Phobius"/>
    </source>
</evidence>
<dbReference type="PROSITE" id="PS51201">
    <property type="entry name" value="RCK_N"/>
    <property type="match status" value="1"/>
</dbReference>
<dbReference type="EMBL" id="CZDF01000171">
    <property type="protein sequence ID" value="CUR34054.1"/>
    <property type="molecule type" value="Genomic_DNA"/>
</dbReference>
<dbReference type="InterPro" id="IPR013099">
    <property type="entry name" value="K_chnl_dom"/>
</dbReference>
<dbReference type="PANTHER" id="PTHR43833">
    <property type="entry name" value="POTASSIUM CHANNEL PROTEIN 2-RELATED-RELATED"/>
    <property type="match status" value="1"/>
</dbReference>
<dbReference type="InterPro" id="IPR036291">
    <property type="entry name" value="NAD(P)-bd_dom_sf"/>
</dbReference>
<proteinExistence type="predicted"/>
<dbReference type="STRING" id="671072.PL9214640061"/>
<dbReference type="Pfam" id="PF02254">
    <property type="entry name" value="TrkA_N"/>
    <property type="match status" value="2"/>
</dbReference>